<comment type="similarity">
    <text evidence="1">Belongs to the universal ribosomal protein uS8 family.</text>
</comment>
<sequence>MATFSLKHQQFLILSVCSLFYFQRQPTDESRFECFSYLISLSRCSRRGFKVLYFMISSQSEFGDLNSDKHQVKIRKEKLFAQMVARNQMLRLNCADYIGDFEYVDDHRSEKIVVELNGRLNMCGVISPRFDVGVKEIEGWTARLLPSRQYKMQEKVSFLLVLLASREQAYMLNF</sequence>
<dbReference type="SUPFAM" id="SSF56047">
    <property type="entry name" value="Ribosomal protein S8"/>
    <property type="match status" value="1"/>
</dbReference>
<keyword evidence="5" id="KW-1185">Reference proteome</keyword>
<name>A0ABQ7V7E1_SOLTU</name>
<gene>
    <name evidence="4" type="ORF">KY290_023467</name>
</gene>
<dbReference type="Proteomes" id="UP000826656">
    <property type="component" value="Unassembled WGS sequence"/>
</dbReference>
<evidence type="ECO:0000313" key="4">
    <source>
        <dbReference type="EMBL" id="KAH0759974.1"/>
    </source>
</evidence>
<dbReference type="Gene3D" id="3.30.1370.30">
    <property type="match status" value="1"/>
</dbReference>
<dbReference type="InterPro" id="IPR035987">
    <property type="entry name" value="Ribosomal_uS8_sf"/>
</dbReference>
<evidence type="ECO:0000256" key="2">
    <source>
        <dbReference type="ARBA" id="ARBA00022980"/>
    </source>
</evidence>
<dbReference type="PANTHER" id="PTHR11758">
    <property type="entry name" value="40S RIBOSOMAL PROTEIN S15A"/>
    <property type="match status" value="1"/>
</dbReference>
<organism evidence="4 5">
    <name type="scientific">Solanum tuberosum</name>
    <name type="common">Potato</name>
    <dbReference type="NCBI Taxonomy" id="4113"/>
    <lineage>
        <taxon>Eukaryota</taxon>
        <taxon>Viridiplantae</taxon>
        <taxon>Streptophyta</taxon>
        <taxon>Embryophyta</taxon>
        <taxon>Tracheophyta</taxon>
        <taxon>Spermatophyta</taxon>
        <taxon>Magnoliopsida</taxon>
        <taxon>eudicotyledons</taxon>
        <taxon>Gunneridae</taxon>
        <taxon>Pentapetalae</taxon>
        <taxon>asterids</taxon>
        <taxon>lamiids</taxon>
        <taxon>Solanales</taxon>
        <taxon>Solanaceae</taxon>
        <taxon>Solanoideae</taxon>
        <taxon>Solaneae</taxon>
        <taxon>Solanum</taxon>
    </lineage>
</organism>
<evidence type="ECO:0000313" key="5">
    <source>
        <dbReference type="Proteomes" id="UP000826656"/>
    </source>
</evidence>
<proteinExistence type="inferred from homology"/>
<protein>
    <submittedName>
        <fullName evidence="4">Uncharacterized protein</fullName>
    </submittedName>
</protein>
<dbReference type="Gene3D" id="3.30.1490.10">
    <property type="match status" value="1"/>
</dbReference>
<keyword evidence="2" id="KW-0689">Ribosomal protein</keyword>
<reference evidence="4 5" key="1">
    <citation type="journal article" date="2021" name="bioRxiv">
        <title>Chromosome-scale and haplotype-resolved genome assembly of a tetraploid potato cultivar.</title>
        <authorList>
            <person name="Sun H."/>
            <person name="Jiao W.-B."/>
            <person name="Krause K."/>
            <person name="Campoy J.A."/>
            <person name="Goel M."/>
            <person name="Folz-Donahue K."/>
            <person name="Kukat C."/>
            <person name="Huettel B."/>
            <person name="Schneeberger K."/>
        </authorList>
    </citation>
    <scope>NUCLEOTIDE SEQUENCE [LARGE SCALE GENOMIC DNA]</scope>
    <source>
        <strain evidence="4">SolTubOtavaFocal</strain>
        <tissue evidence="4">Leaves</tissue>
    </source>
</reference>
<dbReference type="EMBL" id="JAIVGD010000015">
    <property type="protein sequence ID" value="KAH0759974.1"/>
    <property type="molecule type" value="Genomic_DNA"/>
</dbReference>
<accession>A0ABQ7V7E1</accession>
<dbReference type="InterPro" id="IPR000630">
    <property type="entry name" value="Ribosomal_uS8"/>
</dbReference>
<comment type="caution">
    <text evidence="4">The sequence shown here is derived from an EMBL/GenBank/DDBJ whole genome shotgun (WGS) entry which is preliminary data.</text>
</comment>
<evidence type="ECO:0000256" key="3">
    <source>
        <dbReference type="ARBA" id="ARBA00023274"/>
    </source>
</evidence>
<evidence type="ECO:0000256" key="1">
    <source>
        <dbReference type="ARBA" id="ARBA00006471"/>
    </source>
</evidence>
<keyword evidence="3" id="KW-0687">Ribonucleoprotein</keyword>